<feature type="transmembrane region" description="Helical" evidence="1">
    <location>
        <begin position="12"/>
        <end position="33"/>
    </location>
</feature>
<dbReference type="EMBL" id="MU155137">
    <property type="protein sequence ID" value="KAF9485189.1"/>
    <property type="molecule type" value="Genomic_DNA"/>
</dbReference>
<name>A0A9P5ZEX3_9AGAR</name>
<evidence type="ECO:0008006" key="4">
    <source>
        <dbReference type="Google" id="ProtNLM"/>
    </source>
</evidence>
<organism evidence="2 3">
    <name type="scientific">Pholiota conissans</name>
    <dbReference type="NCBI Taxonomy" id="109636"/>
    <lineage>
        <taxon>Eukaryota</taxon>
        <taxon>Fungi</taxon>
        <taxon>Dikarya</taxon>
        <taxon>Basidiomycota</taxon>
        <taxon>Agaricomycotina</taxon>
        <taxon>Agaricomycetes</taxon>
        <taxon>Agaricomycetidae</taxon>
        <taxon>Agaricales</taxon>
        <taxon>Agaricineae</taxon>
        <taxon>Strophariaceae</taxon>
        <taxon>Pholiota</taxon>
    </lineage>
</organism>
<feature type="transmembrane region" description="Helical" evidence="1">
    <location>
        <begin position="375"/>
        <end position="401"/>
    </location>
</feature>
<proteinExistence type="predicted"/>
<dbReference type="OrthoDB" id="2564485at2759"/>
<protein>
    <recommendedName>
        <fullName evidence="4">Transmembrane protein</fullName>
    </recommendedName>
</protein>
<evidence type="ECO:0000313" key="3">
    <source>
        <dbReference type="Proteomes" id="UP000807469"/>
    </source>
</evidence>
<keyword evidence="1" id="KW-0812">Transmembrane</keyword>
<evidence type="ECO:0000313" key="2">
    <source>
        <dbReference type="EMBL" id="KAF9485189.1"/>
    </source>
</evidence>
<comment type="caution">
    <text evidence="2">The sequence shown here is derived from an EMBL/GenBank/DDBJ whole genome shotgun (WGS) entry which is preliminary data.</text>
</comment>
<dbReference type="Proteomes" id="UP000807469">
    <property type="component" value="Unassembled WGS sequence"/>
</dbReference>
<keyword evidence="1" id="KW-1133">Transmembrane helix</keyword>
<dbReference type="AlphaFoldDB" id="A0A9P5ZEX3"/>
<sequence length="455" mass="50503">MLQYQITRDFRWRWFTPISLGLAFVVLVFLTLVNVPLTGYETITVFQDNYNATKWLWYYRFMPFRIPKPGSTCEPYVLNLSDSFTSNYSYFEWKVDSIVKPTAGDSSVSYTGLPLTSCDILLIFIDGNLLSWNIDFTVVVACEESSFKVSAKTSFSINMLPGRYTPLLGMLRLYSNGTADQRGAILNNMLQTASTDLGNRVYNAYVTSNFTTPTIISLQASFELCPLARGPSADCSVSPPKPTIQYAAVVYPNATLLQYDYSIPVKPVTNPYVLDNDTEAPMLNLLQAIHAAIRIDLGNPSSNNFILDQTALNSTIIPSFPRTSYNQNATSLLYEQWAHPGSQLQGFLPFKIAGPAHIQAAYACHVQRRKPVGSLFVSVLVATLSMFSSGWAIFMIVAASLAKRNDPLANQCEGHYNHRIPVEAACLDFPSDVVSAPMNSASLKLEHVYEPVNST</sequence>
<reference evidence="2" key="1">
    <citation type="submission" date="2020-11" db="EMBL/GenBank/DDBJ databases">
        <authorList>
            <consortium name="DOE Joint Genome Institute"/>
            <person name="Ahrendt S."/>
            <person name="Riley R."/>
            <person name="Andreopoulos W."/>
            <person name="Labutti K."/>
            <person name="Pangilinan J."/>
            <person name="Ruiz-Duenas F.J."/>
            <person name="Barrasa J.M."/>
            <person name="Sanchez-Garcia M."/>
            <person name="Camarero S."/>
            <person name="Miyauchi S."/>
            <person name="Serrano A."/>
            <person name="Linde D."/>
            <person name="Babiker R."/>
            <person name="Drula E."/>
            <person name="Ayuso-Fernandez I."/>
            <person name="Pacheco R."/>
            <person name="Padilla G."/>
            <person name="Ferreira P."/>
            <person name="Barriuso J."/>
            <person name="Kellner H."/>
            <person name="Castanera R."/>
            <person name="Alfaro M."/>
            <person name="Ramirez L."/>
            <person name="Pisabarro A.G."/>
            <person name="Kuo A."/>
            <person name="Tritt A."/>
            <person name="Lipzen A."/>
            <person name="He G."/>
            <person name="Yan M."/>
            <person name="Ng V."/>
            <person name="Cullen D."/>
            <person name="Martin F."/>
            <person name="Rosso M.-N."/>
            <person name="Henrissat B."/>
            <person name="Hibbett D."/>
            <person name="Martinez A.T."/>
            <person name="Grigoriev I.V."/>
        </authorList>
    </citation>
    <scope>NUCLEOTIDE SEQUENCE</scope>
    <source>
        <strain evidence="2">CIRM-BRFM 674</strain>
    </source>
</reference>
<keyword evidence="3" id="KW-1185">Reference proteome</keyword>
<evidence type="ECO:0000256" key="1">
    <source>
        <dbReference type="SAM" id="Phobius"/>
    </source>
</evidence>
<keyword evidence="1" id="KW-0472">Membrane</keyword>
<gene>
    <name evidence="2" type="ORF">BDN70DRAFT_679073</name>
</gene>
<accession>A0A9P5ZEX3</accession>